<keyword evidence="2" id="KW-0732">Signal</keyword>
<feature type="signal peptide" evidence="2">
    <location>
        <begin position="1"/>
        <end position="21"/>
    </location>
</feature>
<sequence>MHLRALVALCAMAIFLSMVSSSVIAGEVYHYPHIRKLSNVPWLRAPHFQALSKRGRFVFREASNDYLPDSKNDDVDDADLHSDKRNWRL</sequence>
<organism evidence="3 8">
    <name type="scientific">Rotaria magnacalcarata</name>
    <dbReference type="NCBI Taxonomy" id="392030"/>
    <lineage>
        <taxon>Eukaryota</taxon>
        <taxon>Metazoa</taxon>
        <taxon>Spiralia</taxon>
        <taxon>Gnathifera</taxon>
        <taxon>Rotifera</taxon>
        <taxon>Eurotatoria</taxon>
        <taxon>Bdelloidea</taxon>
        <taxon>Philodinida</taxon>
        <taxon>Philodinidae</taxon>
        <taxon>Rotaria</taxon>
    </lineage>
</organism>
<dbReference type="EMBL" id="CAJNOV010005064">
    <property type="protein sequence ID" value="CAF1196674.1"/>
    <property type="molecule type" value="Genomic_DNA"/>
</dbReference>
<dbReference type="Proteomes" id="UP000681720">
    <property type="component" value="Unassembled WGS sequence"/>
</dbReference>
<dbReference type="EMBL" id="CAJNRE010012511">
    <property type="protein sequence ID" value="CAF2111198.1"/>
    <property type="molecule type" value="Genomic_DNA"/>
</dbReference>
<evidence type="ECO:0000313" key="5">
    <source>
        <dbReference type="EMBL" id="CAF3799811.1"/>
    </source>
</evidence>
<feature type="region of interest" description="Disordered" evidence="1">
    <location>
        <begin position="65"/>
        <end position="89"/>
    </location>
</feature>
<accession>A0A814W4R9</accession>
<dbReference type="AlphaFoldDB" id="A0A814W4R9"/>
<evidence type="ECO:0000256" key="2">
    <source>
        <dbReference type="SAM" id="SignalP"/>
    </source>
</evidence>
<evidence type="ECO:0000256" key="1">
    <source>
        <dbReference type="SAM" id="MobiDB-lite"/>
    </source>
</evidence>
<comment type="caution">
    <text evidence="3">The sequence shown here is derived from an EMBL/GenBank/DDBJ whole genome shotgun (WGS) entry which is preliminary data.</text>
</comment>
<reference evidence="3" key="1">
    <citation type="submission" date="2021-02" db="EMBL/GenBank/DDBJ databases">
        <authorList>
            <person name="Nowell W R."/>
        </authorList>
    </citation>
    <scope>NUCLEOTIDE SEQUENCE</scope>
</reference>
<dbReference type="EMBL" id="CAJOBJ010000153">
    <property type="protein sequence ID" value="CAF3799811.1"/>
    <property type="molecule type" value="Genomic_DNA"/>
</dbReference>
<dbReference type="Proteomes" id="UP000676336">
    <property type="component" value="Unassembled WGS sequence"/>
</dbReference>
<evidence type="ECO:0000313" key="8">
    <source>
        <dbReference type="Proteomes" id="UP000663855"/>
    </source>
</evidence>
<evidence type="ECO:0000313" key="4">
    <source>
        <dbReference type="EMBL" id="CAF2111198.1"/>
    </source>
</evidence>
<protein>
    <submittedName>
        <fullName evidence="3">Uncharacterized protein</fullName>
    </submittedName>
</protein>
<evidence type="ECO:0000313" key="6">
    <source>
        <dbReference type="EMBL" id="CAF3820584.1"/>
    </source>
</evidence>
<dbReference type="Proteomes" id="UP000663824">
    <property type="component" value="Unassembled WGS sequence"/>
</dbReference>
<gene>
    <name evidence="7" type="ORF">BYL167_LOCUS5920</name>
    <name evidence="3" type="ORF">CJN711_LOCUS11802</name>
    <name evidence="5" type="ORF">GIL414_LOCUS1023</name>
    <name evidence="4" type="ORF">MBJ925_LOCUS24183</name>
    <name evidence="6" type="ORF">SMN809_LOCUS2265</name>
</gene>
<evidence type="ECO:0000313" key="7">
    <source>
        <dbReference type="EMBL" id="CAF3852189.1"/>
    </source>
</evidence>
<proteinExistence type="predicted"/>
<feature type="chain" id="PRO_5035685598" evidence="2">
    <location>
        <begin position="22"/>
        <end position="89"/>
    </location>
</feature>
<name>A0A814W4R9_9BILA</name>
<evidence type="ECO:0000313" key="3">
    <source>
        <dbReference type="EMBL" id="CAF1196674.1"/>
    </source>
</evidence>
<dbReference type="EMBL" id="CAJOBH010001396">
    <property type="protein sequence ID" value="CAF3852189.1"/>
    <property type="molecule type" value="Genomic_DNA"/>
</dbReference>
<dbReference type="Proteomes" id="UP000681967">
    <property type="component" value="Unassembled WGS sequence"/>
</dbReference>
<dbReference type="Proteomes" id="UP000663855">
    <property type="component" value="Unassembled WGS sequence"/>
</dbReference>
<dbReference type="EMBL" id="CAJOBI010000406">
    <property type="protein sequence ID" value="CAF3820584.1"/>
    <property type="molecule type" value="Genomic_DNA"/>
</dbReference>